<sequence>MVATSLLEKVLNAPSSSQESLHDLSVFLSTFDENIFLLSAMDILDLGSFILFTSAFRALPLATRKLFESTMTNNDVYPSVDKLLKFVRDRITVLENVGEPRKTSAKPKPLLVTGPYVSRRSGKSKPVALVAAKPTENRPQTTTNPCSCCQGSHYISTCPKFRSWSLDDRNRWAHENKQEIRLPKPVYISP</sequence>
<accession>A0AAV0WI28</accession>
<gene>
    <name evidence="1" type="ORF">MEUPH1_LOCUS11442</name>
</gene>
<name>A0AAV0WI28_9HEMI</name>
<dbReference type="EMBL" id="CARXXK010000002">
    <property type="protein sequence ID" value="CAI6355609.1"/>
    <property type="molecule type" value="Genomic_DNA"/>
</dbReference>
<reference evidence="1 2" key="1">
    <citation type="submission" date="2023-01" db="EMBL/GenBank/DDBJ databases">
        <authorList>
            <person name="Whitehead M."/>
        </authorList>
    </citation>
    <scope>NUCLEOTIDE SEQUENCE [LARGE SCALE GENOMIC DNA]</scope>
</reference>
<protein>
    <submittedName>
        <fullName evidence="1">Uncharacterized protein</fullName>
    </submittedName>
</protein>
<dbReference type="AlphaFoldDB" id="A0AAV0WI28"/>
<comment type="caution">
    <text evidence="1">The sequence shown here is derived from an EMBL/GenBank/DDBJ whole genome shotgun (WGS) entry which is preliminary data.</text>
</comment>
<dbReference type="Proteomes" id="UP001160148">
    <property type="component" value="Unassembled WGS sequence"/>
</dbReference>
<keyword evidence="2" id="KW-1185">Reference proteome</keyword>
<evidence type="ECO:0000313" key="1">
    <source>
        <dbReference type="EMBL" id="CAI6355609.1"/>
    </source>
</evidence>
<organism evidence="1 2">
    <name type="scientific">Macrosiphum euphorbiae</name>
    <name type="common">potato aphid</name>
    <dbReference type="NCBI Taxonomy" id="13131"/>
    <lineage>
        <taxon>Eukaryota</taxon>
        <taxon>Metazoa</taxon>
        <taxon>Ecdysozoa</taxon>
        <taxon>Arthropoda</taxon>
        <taxon>Hexapoda</taxon>
        <taxon>Insecta</taxon>
        <taxon>Pterygota</taxon>
        <taxon>Neoptera</taxon>
        <taxon>Paraneoptera</taxon>
        <taxon>Hemiptera</taxon>
        <taxon>Sternorrhyncha</taxon>
        <taxon>Aphidomorpha</taxon>
        <taxon>Aphidoidea</taxon>
        <taxon>Aphididae</taxon>
        <taxon>Macrosiphini</taxon>
        <taxon>Macrosiphum</taxon>
    </lineage>
</organism>
<evidence type="ECO:0000313" key="2">
    <source>
        <dbReference type="Proteomes" id="UP001160148"/>
    </source>
</evidence>
<proteinExistence type="predicted"/>